<comment type="caution">
    <text evidence="2">The sequence shown here is derived from an EMBL/GenBank/DDBJ whole genome shotgun (WGS) entry which is preliminary data.</text>
</comment>
<protein>
    <recommendedName>
        <fullName evidence="1">ABC transporter domain-containing protein</fullName>
    </recommendedName>
</protein>
<dbReference type="EMBL" id="BTSY01000003">
    <property type="protein sequence ID" value="GMT19660.1"/>
    <property type="molecule type" value="Genomic_DNA"/>
</dbReference>
<evidence type="ECO:0000313" key="3">
    <source>
        <dbReference type="Proteomes" id="UP001432322"/>
    </source>
</evidence>
<accession>A0AAV5VLW6</accession>
<dbReference type="InterPro" id="IPR027417">
    <property type="entry name" value="P-loop_NTPase"/>
</dbReference>
<evidence type="ECO:0000313" key="2">
    <source>
        <dbReference type="EMBL" id="GMT19660.1"/>
    </source>
</evidence>
<dbReference type="GO" id="GO:0016020">
    <property type="term" value="C:membrane"/>
    <property type="evidence" value="ECO:0007669"/>
    <property type="project" value="InterPro"/>
</dbReference>
<sequence length="74" mass="8398">MLDALSLYHKRNKLAMKLSGGMRRKLSVAISMIGRSSIVLLDEPTVGVDSHSRRDIERLIVGEKRRRTILLTTH</sequence>
<dbReference type="GO" id="GO:0005319">
    <property type="term" value="F:lipid transporter activity"/>
    <property type="evidence" value="ECO:0007669"/>
    <property type="project" value="TreeGrafter"/>
</dbReference>
<feature type="domain" description="ABC transporter" evidence="1">
    <location>
        <begin position="2"/>
        <end position="45"/>
    </location>
</feature>
<dbReference type="InterPro" id="IPR026082">
    <property type="entry name" value="ABCA"/>
</dbReference>
<dbReference type="Pfam" id="PF00005">
    <property type="entry name" value="ABC_tran"/>
    <property type="match status" value="1"/>
</dbReference>
<dbReference type="Proteomes" id="UP001432322">
    <property type="component" value="Unassembled WGS sequence"/>
</dbReference>
<dbReference type="SUPFAM" id="SSF52540">
    <property type="entry name" value="P-loop containing nucleoside triphosphate hydrolases"/>
    <property type="match status" value="1"/>
</dbReference>
<feature type="non-terminal residue" evidence="2">
    <location>
        <position position="74"/>
    </location>
</feature>
<dbReference type="AlphaFoldDB" id="A0AAV5VLW6"/>
<gene>
    <name evidence="2" type="ORF">PFISCL1PPCAC_10957</name>
</gene>
<reference evidence="2" key="1">
    <citation type="submission" date="2023-10" db="EMBL/GenBank/DDBJ databases">
        <title>Genome assembly of Pristionchus species.</title>
        <authorList>
            <person name="Yoshida K."/>
            <person name="Sommer R.J."/>
        </authorList>
    </citation>
    <scope>NUCLEOTIDE SEQUENCE</scope>
    <source>
        <strain evidence="2">RS5133</strain>
    </source>
</reference>
<dbReference type="GO" id="GO:0016887">
    <property type="term" value="F:ATP hydrolysis activity"/>
    <property type="evidence" value="ECO:0007669"/>
    <property type="project" value="InterPro"/>
</dbReference>
<proteinExistence type="predicted"/>
<dbReference type="GO" id="GO:0140359">
    <property type="term" value="F:ABC-type transporter activity"/>
    <property type="evidence" value="ECO:0007669"/>
    <property type="project" value="InterPro"/>
</dbReference>
<dbReference type="PANTHER" id="PTHR19229:SF151">
    <property type="entry name" value="ABC TRANSPORTER DOMAIN-CONTAINING PROTEIN"/>
    <property type="match status" value="1"/>
</dbReference>
<organism evidence="2 3">
    <name type="scientific">Pristionchus fissidentatus</name>
    <dbReference type="NCBI Taxonomy" id="1538716"/>
    <lineage>
        <taxon>Eukaryota</taxon>
        <taxon>Metazoa</taxon>
        <taxon>Ecdysozoa</taxon>
        <taxon>Nematoda</taxon>
        <taxon>Chromadorea</taxon>
        <taxon>Rhabditida</taxon>
        <taxon>Rhabditina</taxon>
        <taxon>Diplogasteromorpha</taxon>
        <taxon>Diplogasteroidea</taxon>
        <taxon>Neodiplogasteridae</taxon>
        <taxon>Pristionchus</taxon>
    </lineage>
</organism>
<evidence type="ECO:0000259" key="1">
    <source>
        <dbReference type="Pfam" id="PF00005"/>
    </source>
</evidence>
<keyword evidence="3" id="KW-1185">Reference proteome</keyword>
<dbReference type="InterPro" id="IPR003439">
    <property type="entry name" value="ABC_transporter-like_ATP-bd"/>
</dbReference>
<dbReference type="Gene3D" id="3.40.50.300">
    <property type="entry name" value="P-loop containing nucleotide triphosphate hydrolases"/>
    <property type="match status" value="1"/>
</dbReference>
<dbReference type="GO" id="GO:0005524">
    <property type="term" value="F:ATP binding"/>
    <property type="evidence" value="ECO:0007669"/>
    <property type="project" value="InterPro"/>
</dbReference>
<dbReference type="PANTHER" id="PTHR19229">
    <property type="entry name" value="ATP-BINDING CASSETTE TRANSPORTER SUBFAMILY A ABCA"/>
    <property type="match status" value="1"/>
</dbReference>
<name>A0AAV5VLW6_9BILA</name>